<dbReference type="InterPro" id="IPR020843">
    <property type="entry name" value="ER"/>
</dbReference>
<dbReference type="InterPro" id="IPR036291">
    <property type="entry name" value="NAD(P)-bd_dom_sf"/>
</dbReference>
<dbReference type="InterPro" id="IPR013154">
    <property type="entry name" value="ADH-like_N"/>
</dbReference>
<evidence type="ECO:0000259" key="1">
    <source>
        <dbReference type="SMART" id="SM00829"/>
    </source>
</evidence>
<dbReference type="SUPFAM" id="SSF50129">
    <property type="entry name" value="GroES-like"/>
    <property type="match status" value="1"/>
</dbReference>
<dbReference type="InterPro" id="IPR011032">
    <property type="entry name" value="GroES-like_sf"/>
</dbReference>
<keyword evidence="3" id="KW-1185">Reference proteome</keyword>
<comment type="caution">
    <text evidence="2">The sequence shown here is derived from an EMBL/GenBank/DDBJ whole genome shotgun (WGS) entry which is preliminary data.</text>
</comment>
<dbReference type="PANTHER" id="PTHR43677">
    <property type="entry name" value="SHORT-CHAIN DEHYDROGENASE/REDUCTASE"/>
    <property type="match status" value="1"/>
</dbReference>
<dbReference type="PANTHER" id="PTHR43677:SF4">
    <property type="entry name" value="QUINONE OXIDOREDUCTASE-LIKE PROTEIN 2"/>
    <property type="match status" value="1"/>
</dbReference>
<dbReference type="InterPro" id="IPR013149">
    <property type="entry name" value="ADH-like_C"/>
</dbReference>
<dbReference type="Gene3D" id="3.90.180.10">
    <property type="entry name" value="Medium-chain alcohol dehydrogenases, catalytic domain"/>
    <property type="match status" value="1"/>
</dbReference>
<dbReference type="Proteomes" id="UP000199598">
    <property type="component" value="Unassembled WGS sequence"/>
</dbReference>
<organism evidence="2 3">
    <name type="scientific">Pseudovibrio ascidiaceicola</name>
    <dbReference type="NCBI Taxonomy" id="285279"/>
    <lineage>
        <taxon>Bacteria</taxon>
        <taxon>Pseudomonadati</taxon>
        <taxon>Pseudomonadota</taxon>
        <taxon>Alphaproteobacteria</taxon>
        <taxon>Hyphomicrobiales</taxon>
        <taxon>Stappiaceae</taxon>
        <taxon>Pseudovibrio</taxon>
    </lineage>
</organism>
<protein>
    <submittedName>
        <fullName evidence="2">NADPH2:quinone reductase</fullName>
    </submittedName>
</protein>
<dbReference type="CDD" id="cd08241">
    <property type="entry name" value="QOR1"/>
    <property type="match status" value="1"/>
</dbReference>
<dbReference type="Pfam" id="PF00107">
    <property type="entry name" value="ADH_zinc_N"/>
    <property type="match status" value="1"/>
</dbReference>
<dbReference type="RefSeq" id="WP_093522221.1">
    <property type="nucleotide sequence ID" value="NZ_FOSK01000012.1"/>
</dbReference>
<accession>A0A1I4DL86</accession>
<evidence type="ECO:0000313" key="2">
    <source>
        <dbReference type="EMBL" id="SFK93689.1"/>
    </source>
</evidence>
<dbReference type="SMART" id="SM00829">
    <property type="entry name" value="PKS_ER"/>
    <property type="match status" value="1"/>
</dbReference>
<dbReference type="SUPFAM" id="SSF51735">
    <property type="entry name" value="NAD(P)-binding Rossmann-fold domains"/>
    <property type="match status" value="1"/>
</dbReference>
<reference evidence="2 3" key="1">
    <citation type="submission" date="2016-10" db="EMBL/GenBank/DDBJ databases">
        <authorList>
            <person name="Varghese N."/>
            <person name="Submissions S."/>
        </authorList>
    </citation>
    <scope>NUCLEOTIDE SEQUENCE [LARGE SCALE GENOMIC DNA]</scope>
    <source>
        <strain evidence="2 3">DSM 16392</strain>
    </source>
</reference>
<dbReference type="EMBL" id="FOSK01000012">
    <property type="protein sequence ID" value="SFK93689.1"/>
    <property type="molecule type" value="Genomic_DNA"/>
</dbReference>
<feature type="domain" description="Enoyl reductase (ER)" evidence="1">
    <location>
        <begin position="10"/>
        <end position="323"/>
    </location>
</feature>
<proteinExistence type="predicted"/>
<gene>
    <name evidence="2" type="ORF">SAMN04488518_11211</name>
</gene>
<sequence length="328" mass="35083">MRAVVCSEYGPPEALRVEDVERKEPRKGQVRIAVEAAGVNFPDTLVIAGKYQIKPPMPFVPGGEVAGRIEAVGEGVTQFSPGDPVMALLLQQGGYAEEVVVDASAVMKRPEAMSAHVAAGFTMTYGTSMHALKQRAQLQAGETLLVLGAGGGVGLTAVELGKVMGAKVIAAASSAEKLEAARKAGADELINYSTQDLRERLKEITGKTGVDVVYDPVGGELFEQALRSTAWNGRALVVGFAAGDIPTIPTNLPLLKGCAVMGVFWGAFRMREPDKDQKNFSELFKWLEDGKINPVVSKSYSLEEAPQALRDLMERRVIGKVVLETGRE</sequence>
<evidence type="ECO:0000313" key="3">
    <source>
        <dbReference type="Proteomes" id="UP000199598"/>
    </source>
</evidence>
<dbReference type="Gene3D" id="3.40.50.720">
    <property type="entry name" value="NAD(P)-binding Rossmann-like Domain"/>
    <property type="match status" value="1"/>
</dbReference>
<name>A0A1I4DL86_9HYPH</name>
<dbReference type="InterPro" id="IPR051397">
    <property type="entry name" value="Zn-ADH-like_protein"/>
</dbReference>
<dbReference type="Pfam" id="PF08240">
    <property type="entry name" value="ADH_N"/>
    <property type="match status" value="1"/>
</dbReference>